<organism evidence="8 9">
    <name type="scientific">Hondaea fermentalgiana</name>
    <dbReference type="NCBI Taxonomy" id="2315210"/>
    <lineage>
        <taxon>Eukaryota</taxon>
        <taxon>Sar</taxon>
        <taxon>Stramenopiles</taxon>
        <taxon>Bigyra</taxon>
        <taxon>Labyrinthulomycetes</taxon>
        <taxon>Thraustochytrida</taxon>
        <taxon>Thraustochytriidae</taxon>
        <taxon>Hondaea</taxon>
    </lineage>
</organism>
<comment type="catalytic activity">
    <reaction evidence="5">
        <text>an adenosine in mRNA + S-adenosyl-L-methionine = an N(6)-methyladenosine in mRNA + S-adenosyl-L-homocysteine + H(+)</text>
        <dbReference type="Rhea" id="RHEA:55584"/>
        <dbReference type="Rhea" id="RHEA-COMP:12414"/>
        <dbReference type="Rhea" id="RHEA-COMP:12417"/>
        <dbReference type="ChEBI" id="CHEBI:15378"/>
        <dbReference type="ChEBI" id="CHEBI:57856"/>
        <dbReference type="ChEBI" id="CHEBI:59789"/>
        <dbReference type="ChEBI" id="CHEBI:74411"/>
        <dbReference type="ChEBI" id="CHEBI:74449"/>
        <dbReference type="EC" id="2.1.1.348"/>
    </reaction>
</comment>
<dbReference type="Gene3D" id="3.40.50.150">
    <property type="entry name" value="Vaccinia Virus protein VP39"/>
    <property type="match status" value="1"/>
</dbReference>
<proteinExistence type="inferred from homology"/>
<dbReference type="OrthoDB" id="10262526at2759"/>
<dbReference type="GO" id="GO:0005634">
    <property type="term" value="C:nucleus"/>
    <property type="evidence" value="ECO:0007669"/>
    <property type="project" value="TreeGrafter"/>
</dbReference>
<accession>A0A2R5GJX7</accession>
<dbReference type="SUPFAM" id="SSF53335">
    <property type="entry name" value="S-adenosyl-L-methionine-dependent methyltransferases"/>
    <property type="match status" value="1"/>
</dbReference>
<dbReference type="InterPro" id="IPR007757">
    <property type="entry name" value="MT-A70-like"/>
</dbReference>
<dbReference type="GO" id="GO:0032259">
    <property type="term" value="P:methylation"/>
    <property type="evidence" value="ECO:0007669"/>
    <property type="project" value="UniProtKB-KW"/>
</dbReference>
<evidence type="ECO:0000256" key="3">
    <source>
        <dbReference type="ARBA" id="ARBA00022679"/>
    </source>
</evidence>
<comment type="similarity">
    <text evidence="6">Belongs to the MT-A70-like family.</text>
</comment>
<evidence type="ECO:0000256" key="2">
    <source>
        <dbReference type="ARBA" id="ARBA00022603"/>
    </source>
</evidence>
<name>A0A2R5GJX7_9STRA</name>
<dbReference type="InterPro" id="IPR029063">
    <property type="entry name" value="SAM-dependent_MTases_sf"/>
</dbReference>
<evidence type="ECO:0000256" key="5">
    <source>
        <dbReference type="ARBA" id="ARBA00048957"/>
    </source>
</evidence>
<dbReference type="EMBL" id="BEYU01000092">
    <property type="protein sequence ID" value="GBG31206.1"/>
    <property type="molecule type" value="Genomic_DNA"/>
</dbReference>
<sequence>MDLPANLLGLSEEQLVKYIDATKQEMCRLEQEILADLCAEHEEESAQGSSDNGKDCSNSEGEVSASEAAVAADADAAAASGATANDDNPAQSGEADQATANAKTSAAPKEEDPADEATVPQLEVWKPPRRCVPIRADVRTFDFRKLAQTQRRKTGKLFDVIMTDPPWQLATSNPTRGVAIGYKQLSDSLIEKIPFPSLQENGFLFVWVINAKYKFALELMEKWGYTLVDEIAWVKQTVNRRLAKSHGFYLQHAKETCLVGKKGDVDPLGTRRNIASDVLYCERQGQSQKPVEIYEIIEELVPGGSYLEIFARRNNLRDNWVSVGNEL</sequence>
<dbReference type="PROSITE" id="PS51143">
    <property type="entry name" value="MT_A70"/>
    <property type="match status" value="1"/>
</dbReference>
<dbReference type="Proteomes" id="UP000241890">
    <property type="component" value="Unassembled WGS sequence"/>
</dbReference>
<gene>
    <name evidence="8" type="ORF">FCC1311_074272</name>
</gene>
<protein>
    <recommendedName>
        <fullName evidence="1">mRNA m(6)A methyltransferase</fullName>
        <ecNumber evidence="1">2.1.1.348</ecNumber>
    </recommendedName>
</protein>
<dbReference type="AlphaFoldDB" id="A0A2R5GJX7"/>
<keyword evidence="9" id="KW-1185">Reference proteome</keyword>
<dbReference type="GO" id="GO:0036396">
    <property type="term" value="C:RNA N6-methyladenosine methyltransferase complex"/>
    <property type="evidence" value="ECO:0007669"/>
    <property type="project" value="TreeGrafter"/>
</dbReference>
<feature type="compositionally biased region" description="Low complexity" evidence="7">
    <location>
        <begin position="59"/>
        <end position="82"/>
    </location>
</feature>
<dbReference type="GO" id="GO:0001734">
    <property type="term" value="F:mRNA m(6)A methyltransferase activity"/>
    <property type="evidence" value="ECO:0007669"/>
    <property type="project" value="UniProtKB-EC"/>
</dbReference>
<evidence type="ECO:0000313" key="9">
    <source>
        <dbReference type="Proteomes" id="UP000241890"/>
    </source>
</evidence>
<keyword evidence="2 8" id="KW-0489">Methyltransferase</keyword>
<reference evidence="8 9" key="1">
    <citation type="submission" date="2017-12" db="EMBL/GenBank/DDBJ databases">
        <title>Sequencing, de novo assembly and annotation of complete genome of a new Thraustochytrid species, strain FCC1311.</title>
        <authorList>
            <person name="Sedici K."/>
            <person name="Godart F."/>
            <person name="Aiese Cigliano R."/>
            <person name="Sanseverino W."/>
            <person name="Barakat M."/>
            <person name="Ortet P."/>
            <person name="Marechal E."/>
            <person name="Cagnac O."/>
            <person name="Amato A."/>
        </authorList>
    </citation>
    <scope>NUCLEOTIDE SEQUENCE [LARGE SCALE GENOMIC DNA]</scope>
</reference>
<keyword evidence="4" id="KW-0949">S-adenosyl-L-methionine</keyword>
<feature type="compositionally biased region" description="Polar residues" evidence="7">
    <location>
        <begin position="46"/>
        <end position="58"/>
    </location>
</feature>
<feature type="region of interest" description="Disordered" evidence="7">
    <location>
        <begin position="40"/>
        <end position="122"/>
    </location>
</feature>
<dbReference type="PANTHER" id="PTHR12829:SF7">
    <property type="entry name" value="N6-ADENOSINE-METHYLTRANSFERASE CATALYTIC SUBUNIT"/>
    <property type="match status" value="1"/>
</dbReference>
<evidence type="ECO:0000256" key="4">
    <source>
        <dbReference type="ARBA" id="ARBA00022691"/>
    </source>
</evidence>
<evidence type="ECO:0000313" key="8">
    <source>
        <dbReference type="EMBL" id="GBG31206.1"/>
    </source>
</evidence>
<dbReference type="EC" id="2.1.1.348" evidence="1"/>
<dbReference type="InParanoid" id="A0A2R5GJX7"/>
<dbReference type="PANTHER" id="PTHR12829">
    <property type="entry name" value="N6-ADENOSINE-METHYLTRANSFERASE"/>
    <property type="match status" value="1"/>
</dbReference>
<comment type="caution">
    <text evidence="8">The sequence shown here is derived from an EMBL/GenBank/DDBJ whole genome shotgun (WGS) entry which is preliminary data.</text>
</comment>
<keyword evidence="3 8" id="KW-0808">Transferase</keyword>
<evidence type="ECO:0000256" key="7">
    <source>
        <dbReference type="SAM" id="MobiDB-lite"/>
    </source>
</evidence>
<dbReference type="Pfam" id="PF05063">
    <property type="entry name" value="MT-A70"/>
    <property type="match status" value="1"/>
</dbReference>
<evidence type="ECO:0000256" key="1">
    <source>
        <dbReference type="ARBA" id="ARBA00012160"/>
    </source>
</evidence>
<evidence type="ECO:0000256" key="6">
    <source>
        <dbReference type="PROSITE-ProRule" id="PRU00489"/>
    </source>
</evidence>